<feature type="compositionally biased region" description="Low complexity" evidence="1">
    <location>
        <begin position="35"/>
        <end position="44"/>
    </location>
</feature>
<dbReference type="AlphaFoldDB" id="A0A7K0C6T7"/>
<evidence type="ECO:0000313" key="3">
    <source>
        <dbReference type="Proteomes" id="UP000487268"/>
    </source>
</evidence>
<reference evidence="2 3" key="1">
    <citation type="submission" date="2019-10" db="EMBL/GenBank/DDBJ databases">
        <title>Actinomadura rubteroloni sp. nov. and Actinomadura macrotermitis sp. nov., isolated from the gut of fungus growing-termite Macrotermes natalensis.</title>
        <authorList>
            <person name="Benndorf R."/>
            <person name="Martin K."/>
            <person name="Kuefner M."/>
            <person name="De Beer W."/>
            <person name="Kaster A.-K."/>
            <person name="Vollmers J."/>
            <person name="Poulsen M."/>
            <person name="Beemelmanns C."/>
        </authorList>
    </citation>
    <scope>NUCLEOTIDE SEQUENCE [LARGE SCALE GENOMIC DNA]</scope>
    <source>
        <strain evidence="2 3">RB68</strain>
    </source>
</reference>
<evidence type="ECO:0000313" key="2">
    <source>
        <dbReference type="EMBL" id="MQY09145.1"/>
    </source>
</evidence>
<feature type="compositionally biased region" description="Basic and acidic residues" evidence="1">
    <location>
        <begin position="95"/>
        <end position="107"/>
    </location>
</feature>
<feature type="compositionally biased region" description="Basic and acidic residues" evidence="1">
    <location>
        <begin position="1"/>
        <end position="12"/>
    </location>
</feature>
<dbReference type="Proteomes" id="UP000487268">
    <property type="component" value="Unassembled WGS sequence"/>
</dbReference>
<sequence>MNEPTPRGDRDAGLPGDQVPPLPRRGAATGDTRVAGAPPASAPAAGGGAEATLPDGPREDAPEAPGAAAPKPAAAPGTPHGNGSGFPETPSGESPIERLLDPAEADRFKERWHDLQASFVDDPHDAVQRADELSAEVVNALGQALTAHKRTLDEGWRTEKEDERPDTERLRLALRGYRQFLDRMLAS</sequence>
<dbReference type="EMBL" id="WEGH01000005">
    <property type="protein sequence ID" value="MQY09145.1"/>
    <property type="molecule type" value="Genomic_DNA"/>
</dbReference>
<accession>A0A7K0C6T7</accession>
<comment type="caution">
    <text evidence="2">The sequence shown here is derived from an EMBL/GenBank/DDBJ whole genome shotgun (WGS) entry which is preliminary data.</text>
</comment>
<feature type="compositionally biased region" description="Low complexity" evidence="1">
    <location>
        <begin position="63"/>
        <end position="79"/>
    </location>
</feature>
<dbReference type="RefSeq" id="WP_153540560.1">
    <property type="nucleotide sequence ID" value="NZ_WEGH01000005.1"/>
</dbReference>
<proteinExistence type="predicted"/>
<protein>
    <submittedName>
        <fullName evidence="2">Uncharacterized protein</fullName>
    </submittedName>
</protein>
<name>A0A7K0C6T7_9ACTN</name>
<evidence type="ECO:0000256" key="1">
    <source>
        <dbReference type="SAM" id="MobiDB-lite"/>
    </source>
</evidence>
<organism evidence="2 3">
    <name type="scientific">Actinomadura macrotermitis</name>
    <dbReference type="NCBI Taxonomy" id="2585200"/>
    <lineage>
        <taxon>Bacteria</taxon>
        <taxon>Bacillati</taxon>
        <taxon>Actinomycetota</taxon>
        <taxon>Actinomycetes</taxon>
        <taxon>Streptosporangiales</taxon>
        <taxon>Thermomonosporaceae</taxon>
        <taxon>Actinomadura</taxon>
    </lineage>
</organism>
<feature type="region of interest" description="Disordered" evidence="1">
    <location>
        <begin position="1"/>
        <end position="107"/>
    </location>
</feature>
<dbReference type="OrthoDB" id="123178at2"/>
<keyword evidence="3" id="KW-1185">Reference proteome</keyword>
<gene>
    <name evidence="2" type="ORF">ACRB68_72570</name>
</gene>